<dbReference type="EMBL" id="JANAWD010000039">
    <property type="protein sequence ID" value="KAJ3489758.1"/>
    <property type="molecule type" value="Genomic_DNA"/>
</dbReference>
<keyword evidence="3" id="KW-1185">Reference proteome</keyword>
<dbReference type="Proteomes" id="UP001212997">
    <property type="component" value="Unassembled WGS sequence"/>
</dbReference>
<protein>
    <submittedName>
        <fullName evidence="2">Uncharacterized protein</fullName>
    </submittedName>
</protein>
<dbReference type="CDD" id="cd11296">
    <property type="entry name" value="O-FucT_like"/>
    <property type="match status" value="1"/>
</dbReference>
<evidence type="ECO:0000313" key="3">
    <source>
        <dbReference type="Proteomes" id="UP001212997"/>
    </source>
</evidence>
<proteinExistence type="predicted"/>
<sequence>MLEKSRGARGLPLYSSKDHPHNSHWSFTRLPRRFTNLKNAIAGFVGLFLFIYYIFIPWATGPRLPPLYSEYHIRDLQLPQNNPNLSYPEGKDGRYIWIGNQCDGVGWGNYMQEFMLDAFVAYEAGWTNVFFNYTWNKQGGPYTKYGKGLIPSRIPLSALVQGPLVGDPWAEGDDTPRAVVKEYFDQICPKSETIKINPREVDENQPGNFPASVLVDKWIQKLATVQSRCVEVDKDELQMFSFWTFGKADVLLDVWPRYSRSPIITQFRWSNLIESAFTTNRHLFTEAHTPVYPYETIPGLLALHIRRGDYEDHCQKLATYGSVFNGFNSFPQFEDKFKVPVTDNESFKKNVYLKACFPSIRQIVEKVNQVRRTDEGKGLKDIFIMTNGRTDWVDELKTELRAAGKWGLIASSRDLTLNWEQKYIAQSVDMLIGQRAQVLVGNGFSSLTSNVVMFRMARDVPPNSNRFW</sequence>
<evidence type="ECO:0000256" key="1">
    <source>
        <dbReference type="SAM" id="Phobius"/>
    </source>
</evidence>
<dbReference type="Gene3D" id="3.40.50.11350">
    <property type="match status" value="1"/>
</dbReference>
<keyword evidence="1" id="KW-0812">Transmembrane</keyword>
<organism evidence="2 3">
    <name type="scientific">Meripilus lineatus</name>
    <dbReference type="NCBI Taxonomy" id="2056292"/>
    <lineage>
        <taxon>Eukaryota</taxon>
        <taxon>Fungi</taxon>
        <taxon>Dikarya</taxon>
        <taxon>Basidiomycota</taxon>
        <taxon>Agaricomycotina</taxon>
        <taxon>Agaricomycetes</taxon>
        <taxon>Polyporales</taxon>
        <taxon>Meripilaceae</taxon>
        <taxon>Meripilus</taxon>
    </lineage>
</organism>
<reference evidence="2" key="1">
    <citation type="submission" date="2022-07" db="EMBL/GenBank/DDBJ databases">
        <title>Genome Sequence of Physisporinus lineatus.</title>
        <authorList>
            <person name="Buettner E."/>
        </authorList>
    </citation>
    <scope>NUCLEOTIDE SEQUENCE</scope>
    <source>
        <strain evidence="2">VT162</strain>
    </source>
</reference>
<dbReference type="AlphaFoldDB" id="A0AAD5VBS5"/>
<feature type="transmembrane region" description="Helical" evidence="1">
    <location>
        <begin position="39"/>
        <end position="59"/>
    </location>
</feature>
<name>A0AAD5VBS5_9APHY</name>
<evidence type="ECO:0000313" key="2">
    <source>
        <dbReference type="EMBL" id="KAJ3489758.1"/>
    </source>
</evidence>
<gene>
    <name evidence="2" type="ORF">NLI96_g1886</name>
</gene>
<accession>A0AAD5VBS5</accession>
<keyword evidence="1" id="KW-1133">Transmembrane helix</keyword>
<keyword evidence="1" id="KW-0472">Membrane</keyword>
<comment type="caution">
    <text evidence="2">The sequence shown here is derived from an EMBL/GenBank/DDBJ whole genome shotgun (WGS) entry which is preliminary data.</text>
</comment>